<evidence type="ECO:0000256" key="1">
    <source>
        <dbReference type="SAM" id="MobiDB-lite"/>
    </source>
</evidence>
<dbReference type="RefSeq" id="XP_024671582.1">
    <property type="nucleotide sequence ID" value="XM_024817457.1"/>
</dbReference>
<dbReference type="AlphaFoldDB" id="A0A2I2FAC9"/>
<evidence type="ECO:0000313" key="3">
    <source>
        <dbReference type="Proteomes" id="UP000234585"/>
    </source>
</evidence>
<feature type="compositionally biased region" description="Basic and acidic residues" evidence="1">
    <location>
        <begin position="165"/>
        <end position="174"/>
    </location>
</feature>
<dbReference type="OrthoDB" id="5368934at2759"/>
<feature type="region of interest" description="Disordered" evidence="1">
    <location>
        <begin position="114"/>
        <end position="145"/>
    </location>
</feature>
<organism evidence="2 3">
    <name type="scientific">Aspergillus candidus</name>
    <dbReference type="NCBI Taxonomy" id="41067"/>
    <lineage>
        <taxon>Eukaryota</taxon>
        <taxon>Fungi</taxon>
        <taxon>Dikarya</taxon>
        <taxon>Ascomycota</taxon>
        <taxon>Pezizomycotina</taxon>
        <taxon>Eurotiomycetes</taxon>
        <taxon>Eurotiomycetidae</taxon>
        <taxon>Eurotiales</taxon>
        <taxon>Aspergillaceae</taxon>
        <taxon>Aspergillus</taxon>
        <taxon>Aspergillus subgen. Circumdati</taxon>
    </lineage>
</organism>
<gene>
    <name evidence="2" type="ORF">BDW47DRAFT_132018</name>
</gene>
<name>A0A2I2FAC9_ASPCN</name>
<feature type="region of interest" description="Disordered" evidence="1">
    <location>
        <begin position="165"/>
        <end position="199"/>
    </location>
</feature>
<dbReference type="GeneID" id="36524617"/>
<dbReference type="EMBL" id="KZ559142">
    <property type="protein sequence ID" value="PLB37570.1"/>
    <property type="molecule type" value="Genomic_DNA"/>
</dbReference>
<keyword evidence="3" id="KW-1185">Reference proteome</keyword>
<proteinExistence type="predicted"/>
<feature type="compositionally biased region" description="Acidic residues" evidence="1">
    <location>
        <begin position="224"/>
        <end position="236"/>
    </location>
</feature>
<sequence length="495" mass="56892">MIRIEDHPLHWRATLLGEDFWKDAEEYQRTSNDIDDHDQIIHTRFPFKIGSDQNLRSQAASTNSSVVESLTDSEHPVVQKTHRRRFSMSDALGLPFTRSSRPIFSRPTFSITLASDDEEEKEGDAFSEPRRARSQSRAIFPKKDIERRRSNSLLRRSLHRMSLLRREKSSERITRPPTPVLIPADQGTPAKPLMSFRGGDQWDTIPKDRRILGLDVFWPIDLSQESDDEEDGDNVDDDSRQRAPTKLPIEELAPLCLFRNLRVLKLTGMMHSYQKYIWQAAWLNTNLEELELDMALPPRYSRTAVYRWPFMKGGWQMSKVHYGEPVYYGQNGTGTLDPKIGWGEYLDKLAIEKAKVRAMATGRTLNRLSIKTLVLTGFVVDADPFLHWFDPRRLQCVNFKDDCVDAGFYLCRAMKKVVVRFPRPVEERLVVGRWVDLKQELRVVEIGKGGSMNRGGRLDCGKDGDGKGGRGEERYRVGENDRVALTQLSTVDNVP</sequence>
<protein>
    <submittedName>
        <fullName evidence="2">Uncharacterized protein</fullName>
    </submittedName>
</protein>
<reference evidence="2 3" key="1">
    <citation type="submission" date="2017-12" db="EMBL/GenBank/DDBJ databases">
        <authorList>
            <consortium name="DOE Joint Genome Institute"/>
            <person name="Haridas S."/>
            <person name="Kjaerbolling I."/>
            <person name="Vesth T.C."/>
            <person name="Frisvad J.C."/>
            <person name="Nybo J.L."/>
            <person name="Theobald S."/>
            <person name="Kuo A."/>
            <person name="Bowyer P."/>
            <person name="Matsuda Y."/>
            <person name="Mondo S."/>
            <person name="Lyhne E.K."/>
            <person name="Kogle M.E."/>
            <person name="Clum A."/>
            <person name="Lipzen A."/>
            <person name="Salamov A."/>
            <person name="Ngan C.Y."/>
            <person name="Daum C."/>
            <person name="Chiniquy J."/>
            <person name="Barry K."/>
            <person name="LaButti K."/>
            <person name="Simmons B.A."/>
            <person name="Magnuson J.K."/>
            <person name="Mortensen U.H."/>
            <person name="Larsen T.O."/>
            <person name="Grigoriev I.V."/>
            <person name="Baker S.E."/>
            <person name="Andersen M.R."/>
            <person name="Nordberg H.P."/>
            <person name="Cantor M.N."/>
            <person name="Hua S.X."/>
        </authorList>
    </citation>
    <scope>NUCLEOTIDE SEQUENCE [LARGE SCALE GENOMIC DNA]</scope>
    <source>
        <strain evidence="2 3">CBS 102.13</strain>
    </source>
</reference>
<feature type="region of interest" description="Disordered" evidence="1">
    <location>
        <begin position="224"/>
        <end position="243"/>
    </location>
</feature>
<evidence type="ECO:0000313" key="2">
    <source>
        <dbReference type="EMBL" id="PLB37570.1"/>
    </source>
</evidence>
<accession>A0A2I2FAC9</accession>
<dbReference type="Proteomes" id="UP000234585">
    <property type="component" value="Unassembled WGS sequence"/>
</dbReference>